<proteinExistence type="predicted"/>
<sequence>MIRHMNRLWTLENRLSKLSKNVVSHSFAVGQANTNNYPNLQQKRTMAFDGPAKRLHGMQESVWVEFIQLALDYKPVNLGQGFPDFAAPPHVSKALADAATGPNVLLNQYTRGFGHPRLVNALSKLYSQLVGRAINPQKEILVTCGAYEALYCTMLGLVNPGDEVIIIEPFFDCLTND</sequence>
<reference evidence="11 12" key="1">
    <citation type="journal article" date="2022" name="Nat. Ecol. Evol.">
        <title>A masculinizing supergene underlies an exaggerated male reproductive morph in a spider.</title>
        <authorList>
            <person name="Hendrickx F."/>
            <person name="De Corte Z."/>
            <person name="Sonet G."/>
            <person name="Van Belleghem S.M."/>
            <person name="Kostlbacher S."/>
            <person name="Vangestel C."/>
        </authorList>
    </citation>
    <scope>NUCLEOTIDE SEQUENCE [LARGE SCALE GENOMIC DNA]</scope>
    <source>
        <strain evidence="11">W744_W776</strain>
    </source>
</reference>
<keyword evidence="7" id="KW-0456">Lyase</keyword>
<keyword evidence="6" id="KW-0663">Pyridoxal phosphate</keyword>
<dbReference type="EC" id="2.6.1.7" evidence="3"/>
<dbReference type="InterPro" id="IPR015424">
    <property type="entry name" value="PyrdxlP-dep_Trfase"/>
</dbReference>
<comment type="cofactor">
    <cofactor evidence="1">
        <name>pyridoxal 5'-phosphate</name>
        <dbReference type="ChEBI" id="CHEBI:597326"/>
    </cofactor>
</comment>
<comment type="pathway">
    <text evidence="8">Amino-acid degradation; L-kynurenine degradation; kynurenate from L-kynurenine: step 1/2.</text>
</comment>
<protein>
    <recommendedName>
        <fullName evidence="3">kynurenine--oxoglutarate transaminase</fullName>
        <ecNumber evidence="3">2.6.1.7</ecNumber>
    </recommendedName>
</protein>
<dbReference type="SUPFAM" id="SSF53383">
    <property type="entry name" value="PLP-dependent transferases"/>
    <property type="match status" value="1"/>
</dbReference>
<evidence type="ECO:0000256" key="8">
    <source>
        <dbReference type="ARBA" id="ARBA00024016"/>
    </source>
</evidence>
<gene>
    <name evidence="11" type="ORF">JTE90_009225</name>
</gene>
<dbReference type="PANTHER" id="PTHR43807:SF20">
    <property type="entry name" value="FI04487P"/>
    <property type="match status" value="1"/>
</dbReference>
<evidence type="ECO:0000256" key="9">
    <source>
        <dbReference type="ARBA" id="ARBA00049325"/>
    </source>
</evidence>
<organism evidence="11 12">
    <name type="scientific">Oedothorax gibbosus</name>
    <dbReference type="NCBI Taxonomy" id="931172"/>
    <lineage>
        <taxon>Eukaryota</taxon>
        <taxon>Metazoa</taxon>
        <taxon>Ecdysozoa</taxon>
        <taxon>Arthropoda</taxon>
        <taxon>Chelicerata</taxon>
        <taxon>Arachnida</taxon>
        <taxon>Araneae</taxon>
        <taxon>Araneomorphae</taxon>
        <taxon>Entelegynae</taxon>
        <taxon>Araneoidea</taxon>
        <taxon>Linyphiidae</taxon>
        <taxon>Erigoninae</taxon>
        <taxon>Oedothorax</taxon>
    </lineage>
</organism>
<dbReference type="Pfam" id="PF00155">
    <property type="entry name" value="Aminotran_1_2"/>
    <property type="match status" value="1"/>
</dbReference>
<evidence type="ECO:0000256" key="3">
    <source>
        <dbReference type="ARBA" id="ARBA00012751"/>
    </source>
</evidence>
<keyword evidence="5" id="KW-0808">Transferase</keyword>
<dbReference type="GO" id="GO:0070189">
    <property type="term" value="P:kynurenine metabolic process"/>
    <property type="evidence" value="ECO:0007669"/>
    <property type="project" value="UniProtKB-ARBA"/>
</dbReference>
<evidence type="ECO:0000256" key="6">
    <source>
        <dbReference type="ARBA" id="ARBA00022898"/>
    </source>
</evidence>
<dbReference type="InterPro" id="IPR015422">
    <property type="entry name" value="PyrdxlP-dep_Trfase_small"/>
</dbReference>
<feature type="domain" description="Aminotransferase class I/classII large" evidence="10">
    <location>
        <begin position="75"/>
        <end position="172"/>
    </location>
</feature>
<evidence type="ECO:0000313" key="11">
    <source>
        <dbReference type="EMBL" id="KAG8186466.1"/>
    </source>
</evidence>
<dbReference type="GO" id="GO:0005739">
    <property type="term" value="C:mitochondrion"/>
    <property type="evidence" value="ECO:0007669"/>
    <property type="project" value="TreeGrafter"/>
</dbReference>
<evidence type="ECO:0000256" key="7">
    <source>
        <dbReference type="ARBA" id="ARBA00023239"/>
    </source>
</evidence>
<evidence type="ECO:0000256" key="4">
    <source>
        <dbReference type="ARBA" id="ARBA00022576"/>
    </source>
</evidence>
<dbReference type="GO" id="GO:0047804">
    <property type="term" value="F:cysteine-S-conjugate beta-lyase activity"/>
    <property type="evidence" value="ECO:0007669"/>
    <property type="project" value="UniProtKB-EC"/>
</dbReference>
<name>A0AAV6UT25_9ARAC</name>
<dbReference type="PANTHER" id="PTHR43807">
    <property type="entry name" value="FI04487P"/>
    <property type="match status" value="1"/>
</dbReference>
<evidence type="ECO:0000259" key="10">
    <source>
        <dbReference type="Pfam" id="PF00155"/>
    </source>
</evidence>
<dbReference type="GO" id="GO:0030170">
    <property type="term" value="F:pyridoxal phosphate binding"/>
    <property type="evidence" value="ECO:0007669"/>
    <property type="project" value="InterPro"/>
</dbReference>
<dbReference type="AlphaFoldDB" id="A0AAV6UT25"/>
<evidence type="ECO:0000256" key="5">
    <source>
        <dbReference type="ARBA" id="ARBA00022679"/>
    </source>
</evidence>
<accession>A0AAV6UT25</accession>
<dbReference type="InterPro" id="IPR015421">
    <property type="entry name" value="PyrdxlP-dep_Trfase_major"/>
</dbReference>
<dbReference type="Gene3D" id="3.90.1150.10">
    <property type="entry name" value="Aspartate Aminotransferase, domain 1"/>
    <property type="match status" value="1"/>
</dbReference>
<dbReference type="Proteomes" id="UP000827092">
    <property type="component" value="Unassembled WGS sequence"/>
</dbReference>
<comment type="catalytic activity">
    <reaction evidence="9">
        <text>an S-substituted L-cysteine + H2O = a thiol + pyruvate + NH4(+)</text>
        <dbReference type="Rhea" id="RHEA:18121"/>
        <dbReference type="ChEBI" id="CHEBI:15361"/>
        <dbReference type="ChEBI" id="CHEBI:15377"/>
        <dbReference type="ChEBI" id="CHEBI:28938"/>
        <dbReference type="ChEBI" id="CHEBI:29256"/>
        <dbReference type="ChEBI" id="CHEBI:58717"/>
        <dbReference type="EC" id="4.4.1.13"/>
    </reaction>
    <physiologicalReaction direction="left-to-right" evidence="9">
        <dbReference type="Rhea" id="RHEA:18122"/>
    </physiologicalReaction>
</comment>
<evidence type="ECO:0000256" key="1">
    <source>
        <dbReference type="ARBA" id="ARBA00001933"/>
    </source>
</evidence>
<comment type="subunit">
    <text evidence="2">Homodimer.</text>
</comment>
<evidence type="ECO:0000313" key="12">
    <source>
        <dbReference type="Proteomes" id="UP000827092"/>
    </source>
</evidence>
<keyword evidence="12" id="KW-1185">Reference proteome</keyword>
<evidence type="ECO:0000256" key="2">
    <source>
        <dbReference type="ARBA" id="ARBA00011738"/>
    </source>
</evidence>
<dbReference type="InterPro" id="IPR004839">
    <property type="entry name" value="Aminotransferase_I/II_large"/>
</dbReference>
<keyword evidence="4" id="KW-0032">Aminotransferase</keyword>
<comment type="caution">
    <text evidence="11">The sequence shown here is derived from an EMBL/GenBank/DDBJ whole genome shotgun (WGS) entry which is preliminary data.</text>
</comment>
<dbReference type="Gene3D" id="3.40.640.10">
    <property type="entry name" value="Type I PLP-dependent aspartate aminotransferase-like (Major domain)"/>
    <property type="match status" value="1"/>
</dbReference>
<dbReference type="EMBL" id="JAFNEN010000300">
    <property type="protein sequence ID" value="KAG8186466.1"/>
    <property type="molecule type" value="Genomic_DNA"/>
</dbReference>
<dbReference type="FunFam" id="3.90.1150.10:FF:000275">
    <property type="entry name" value="kynurenine--oxoglutarate transaminase 1"/>
    <property type="match status" value="1"/>
</dbReference>
<dbReference type="GO" id="GO:0016212">
    <property type="term" value="F:kynurenine-oxoglutarate transaminase activity"/>
    <property type="evidence" value="ECO:0007669"/>
    <property type="project" value="UniProtKB-EC"/>
</dbReference>
<dbReference type="InterPro" id="IPR051326">
    <property type="entry name" value="Kynurenine-oxoglutarate_AT"/>
</dbReference>